<accession>A0A7S0P1P9</accession>
<sequence>MKPDWDALSADFADSKTVIIADVDCTAGGKPLCEKYGVRGYPTIKYFNPPDEEGEDYKGGRTLADLKKFATNELGPGCSVDTLDNCTEEQKTKLQEYIDMPAEERATMLESLKTELKEAESKHEALLKELQSTYKSSMDSLEKLKDESAPKIKLLKAATPAPPKEAEPETKDEV</sequence>
<dbReference type="SUPFAM" id="SSF52833">
    <property type="entry name" value="Thioredoxin-like"/>
    <property type="match status" value="1"/>
</dbReference>
<comment type="similarity">
    <text evidence="1">Belongs to the protein disulfide isomerase family.</text>
</comment>
<organism evidence="5">
    <name type="scientific">Calcidiscus leptoporus</name>
    <dbReference type="NCBI Taxonomy" id="127549"/>
    <lineage>
        <taxon>Eukaryota</taxon>
        <taxon>Haptista</taxon>
        <taxon>Haptophyta</taxon>
        <taxon>Prymnesiophyceae</taxon>
        <taxon>Coccolithales</taxon>
        <taxon>Calcidiscaceae</taxon>
        <taxon>Calcidiscus</taxon>
    </lineage>
</organism>
<dbReference type="PANTHER" id="PTHR45672:SF3">
    <property type="entry name" value="THIOREDOXIN DOMAIN-CONTAINING PROTEIN 5"/>
    <property type="match status" value="1"/>
</dbReference>
<dbReference type="GO" id="GO:0003756">
    <property type="term" value="F:protein disulfide isomerase activity"/>
    <property type="evidence" value="ECO:0007669"/>
    <property type="project" value="TreeGrafter"/>
</dbReference>
<evidence type="ECO:0000256" key="2">
    <source>
        <dbReference type="ARBA" id="ARBA00022729"/>
    </source>
</evidence>
<dbReference type="InterPro" id="IPR051063">
    <property type="entry name" value="PDI"/>
</dbReference>
<proteinExistence type="inferred from homology"/>
<feature type="compositionally biased region" description="Basic and acidic residues" evidence="3">
    <location>
        <begin position="140"/>
        <end position="150"/>
    </location>
</feature>
<protein>
    <recommendedName>
        <fullName evidence="4">Thioredoxin domain-containing protein</fullName>
    </recommendedName>
</protein>
<dbReference type="PANTHER" id="PTHR45672">
    <property type="entry name" value="PROTEIN DISULFIDE-ISOMERASE C17H9.14C-RELATED"/>
    <property type="match status" value="1"/>
</dbReference>
<dbReference type="EMBL" id="HBER01046307">
    <property type="protein sequence ID" value="CAD8547887.1"/>
    <property type="molecule type" value="Transcribed_RNA"/>
</dbReference>
<evidence type="ECO:0000256" key="1">
    <source>
        <dbReference type="ARBA" id="ARBA00006347"/>
    </source>
</evidence>
<reference evidence="5" key="1">
    <citation type="submission" date="2021-01" db="EMBL/GenBank/DDBJ databases">
        <authorList>
            <person name="Corre E."/>
            <person name="Pelletier E."/>
            <person name="Niang G."/>
            <person name="Scheremetjew M."/>
            <person name="Finn R."/>
            <person name="Kale V."/>
            <person name="Holt S."/>
            <person name="Cochrane G."/>
            <person name="Meng A."/>
            <person name="Brown T."/>
            <person name="Cohen L."/>
        </authorList>
    </citation>
    <scope>NUCLEOTIDE SEQUENCE</scope>
    <source>
        <strain evidence="5">RCC1130</strain>
    </source>
</reference>
<evidence type="ECO:0000256" key="3">
    <source>
        <dbReference type="SAM" id="MobiDB-lite"/>
    </source>
</evidence>
<keyword evidence="2" id="KW-0732">Signal</keyword>
<feature type="region of interest" description="Disordered" evidence="3">
    <location>
        <begin position="136"/>
        <end position="174"/>
    </location>
</feature>
<dbReference type="GO" id="GO:0006457">
    <property type="term" value="P:protein folding"/>
    <property type="evidence" value="ECO:0007669"/>
    <property type="project" value="TreeGrafter"/>
</dbReference>
<dbReference type="AlphaFoldDB" id="A0A7S0P1P9"/>
<feature type="compositionally biased region" description="Basic and acidic residues" evidence="3">
    <location>
        <begin position="164"/>
        <end position="174"/>
    </location>
</feature>
<evidence type="ECO:0000259" key="4">
    <source>
        <dbReference type="Pfam" id="PF00085"/>
    </source>
</evidence>
<gene>
    <name evidence="5" type="ORF">CLEP1334_LOCUS23177</name>
</gene>
<dbReference type="InterPro" id="IPR013766">
    <property type="entry name" value="Thioredoxin_domain"/>
</dbReference>
<dbReference type="Gene3D" id="3.40.30.10">
    <property type="entry name" value="Glutaredoxin"/>
    <property type="match status" value="1"/>
</dbReference>
<dbReference type="GO" id="GO:0005783">
    <property type="term" value="C:endoplasmic reticulum"/>
    <property type="evidence" value="ECO:0007669"/>
    <property type="project" value="TreeGrafter"/>
</dbReference>
<feature type="domain" description="Thioredoxin" evidence="4">
    <location>
        <begin position="1"/>
        <end position="70"/>
    </location>
</feature>
<name>A0A7S0P1P9_9EUKA</name>
<dbReference type="InterPro" id="IPR036249">
    <property type="entry name" value="Thioredoxin-like_sf"/>
</dbReference>
<dbReference type="Pfam" id="PF00085">
    <property type="entry name" value="Thioredoxin"/>
    <property type="match status" value="1"/>
</dbReference>
<evidence type="ECO:0000313" key="5">
    <source>
        <dbReference type="EMBL" id="CAD8547887.1"/>
    </source>
</evidence>